<organism evidence="2">
    <name type="scientific">marine metagenome</name>
    <dbReference type="NCBI Taxonomy" id="408172"/>
    <lineage>
        <taxon>unclassified sequences</taxon>
        <taxon>metagenomes</taxon>
        <taxon>ecological metagenomes</taxon>
    </lineage>
</organism>
<evidence type="ECO:0000256" key="1">
    <source>
        <dbReference type="SAM" id="MobiDB-lite"/>
    </source>
</evidence>
<evidence type="ECO:0000313" key="2">
    <source>
        <dbReference type="EMBL" id="SVE43253.1"/>
    </source>
</evidence>
<feature type="region of interest" description="Disordered" evidence="1">
    <location>
        <begin position="1"/>
        <end position="25"/>
    </location>
</feature>
<dbReference type="AlphaFoldDB" id="A0A383DG03"/>
<reference evidence="2" key="1">
    <citation type="submission" date="2018-05" db="EMBL/GenBank/DDBJ databases">
        <authorList>
            <person name="Lanie J.A."/>
            <person name="Ng W.-L."/>
            <person name="Kazmierczak K.M."/>
            <person name="Andrzejewski T.M."/>
            <person name="Davidsen T.M."/>
            <person name="Wayne K.J."/>
            <person name="Tettelin H."/>
            <person name="Glass J.I."/>
            <person name="Rusch D."/>
            <person name="Podicherti R."/>
            <person name="Tsui H.-C.T."/>
            <person name="Winkler M.E."/>
        </authorList>
    </citation>
    <scope>NUCLEOTIDE SEQUENCE</scope>
</reference>
<sequence>MAIEISILTTDKEPLKESSKSYQDT</sequence>
<feature type="compositionally biased region" description="Basic and acidic residues" evidence="1">
    <location>
        <begin position="10"/>
        <end position="19"/>
    </location>
</feature>
<name>A0A383DG03_9ZZZZ</name>
<dbReference type="EMBL" id="UINC01216904">
    <property type="protein sequence ID" value="SVE43253.1"/>
    <property type="molecule type" value="Genomic_DNA"/>
</dbReference>
<accession>A0A383DG03</accession>
<gene>
    <name evidence="2" type="ORF">METZ01_LOCUS496107</name>
</gene>
<protein>
    <submittedName>
        <fullName evidence="2">Uncharacterized protein</fullName>
    </submittedName>
</protein>
<proteinExistence type="predicted"/>